<gene>
    <name evidence="1" type="ORF">WDJ50_14330</name>
</gene>
<evidence type="ECO:0000313" key="1">
    <source>
        <dbReference type="EMBL" id="WYF46251.1"/>
    </source>
</evidence>
<organism evidence="1">
    <name type="scientific">Deinococcus sp. VB142</name>
    <dbReference type="NCBI Taxonomy" id="3112952"/>
    <lineage>
        <taxon>Bacteria</taxon>
        <taxon>Thermotogati</taxon>
        <taxon>Deinococcota</taxon>
        <taxon>Deinococci</taxon>
        <taxon>Deinococcales</taxon>
        <taxon>Deinococcaceae</taxon>
        <taxon>Deinococcus</taxon>
    </lineage>
</organism>
<dbReference type="RefSeq" id="WP_339097713.1">
    <property type="nucleotide sequence ID" value="NZ_CP149783.1"/>
</dbReference>
<dbReference type="EMBL" id="CP149783">
    <property type="protein sequence ID" value="WYF46251.1"/>
    <property type="molecule type" value="Genomic_DNA"/>
</dbReference>
<name>A0AAU6Q7B5_9DEIO</name>
<dbReference type="AlphaFoldDB" id="A0AAU6Q7B5"/>
<protein>
    <submittedName>
        <fullName evidence="1">Uncharacterized protein</fullName>
    </submittedName>
</protein>
<reference evidence="1" key="1">
    <citation type="submission" date="2024-03" db="EMBL/GenBank/DDBJ databases">
        <title>Deinococcus weizhi sp. nov., isolated from human skin.</title>
        <authorList>
            <person name="Wei Z."/>
            <person name="Tian F."/>
            <person name="Yang C."/>
            <person name="Xin L.T."/>
            <person name="Wen Z.J."/>
            <person name="Lan K.C."/>
            <person name="Yu L."/>
            <person name="Zhe W."/>
            <person name="Dan F.D."/>
            <person name="Jun W."/>
            <person name="Rui Z."/>
            <person name="Yong X.J."/>
            <person name="Ting Y."/>
            <person name="Wei X."/>
            <person name="Xu Z.G."/>
            <person name="Xin Z."/>
            <person name="Dong F.G."/>
            <person name="Ni X.M."/>
            <person name="Zheng M.G."/>
            <person name="Chun Y."/>
            <person name="Qian W.X."/>
        </authorList>
    </citation>
    <scope>NUCLEOTIDE SEQUENCE</scope>
    <source>
        <strain evidence="1">VB142</strain>
    </source>
</reference>
<proteinExistence type="predicted"/>
<accession>A0AAU6Q7B5</accession>
<sequence>MTSSSASSDLAPAALPRSIDLTYPSNRWAVAGLLGGVVLSRLRGRSWVGSVGTGLGGFAAWAIARELDPDHTQSANVALPLTLATSLLSDDQGDAAAMGDILAAFTALSSTRVLSATVGQAASASDQAALGAAAAMCAGAGQRAAALLPGAALTLSSRQADDLAPRNDWSGPAALLAAVLPTVGSTRAASRQPLSSAAIAGALLLAPQLLQPEPVSTETDQGDRTISSERVAQSRQMALGGLALAAVLGGTRSALPLAVATLSTGLRRRLAR</sequence>